<accession>A0ABU9NJS7</accession>
<gene>
    <name evidence="1" type="ORF">WFZ86_03520</name>
</gene>
<keyword evidence="2" id="KW-1185">Reference proteome</keyword>
<comment type="caution">
    <text evidence="1">The sequence shown here is derived from an EMBL/GenBank/DDBJ whole genome shotgun (WGS) entry which is preliminary data.</text>
</comment>
<dbReference type="GO" id="GO:0004519">
    <property type="term" value="F:endonuclease activity"/>
    <property type="evidence" value="ECO:0007669"/>
    <property type="project" value="UniProtKB-KW"/>
</dbReference>
<dbReference type="RefSeq" id="WP_342690649.1">
    <property type="nucleotide sequence ID" value="NZ_JBCGDP010000003.1"/>
</dbReference>
<dbReference type="EMBL" id="JBCGDP010000003">
    <property type="protein sequence ID" value="MEM0575555.1"/>
    <property type="molecule type" value="Genomic_DNA"/>
</dbReference>
<dbReference type="InterPro" id="IPR003615">
    <property type="entry name" value="HNH_nuc"/>
</dbReference>
<sequence length="246" mass="28374">MAITDRTRKSLWAKSGNRCSICKTELFSNKVDSEEFNIGEECHIISSKDNGPRHKPNISDYDLFDNLILLCRNHHREIDELTDTYTEELLRYIKLNHEKWVQTIINNAINSQKKAQPKFLTRITSGKDLLNIVSDSHGYRTDYDEIENEEDAEYIGGVLQDLVDYGDISGMVETYDKVKMGFELNKLLKDLEEKGYYLFGEKGIERMKFSNGETDKWSIATLVIKKKDSSEIIKVDLNESDKNANA</sequence>
<evidence type="ECO:0000313" key="1">
    <source>
        <dbReference type="EMBL" id="MEM0575555.1"/>
    </source>
</evidence>
<evidence type="ECO:0000313" key="2">
    <source>
        <dbReference type="Proteomes" id="UP001468798"/>
    </source>
</evidence>
<protein>
    <submittedName>
        <fullName evidence="1">HNH endonuclease signature motif containing protein</fullName>
    </submittedName>
</protein>
<reference evidence="1 2" key="1">
    <citation type="submission" date="2024-03" db="EMBL/GenBank/DDBJ databases">
        <title>Two novel species of the genus Flavobacterium exhibiting potentially degradation of complex polysaccharides.</title>
        <authorList>
            <person name="Lian X."/>
        </authorList>
    </citation>
    <scope>NUCLEOTIDE SEQUENCE [LARGE SCALE GENOMIC DNA]</scope>
    <source>
        <strain evidence="1 2">N6</strain>
    </source>
</reference>
<organism evidence="1 2">
    <name type="scientific">Flavobacterium polysaccharolyticum</name>
    <dbReference type="NCBI Taxonomy" id="3133148"/>
    <lineage>
        <taxon>Bacteria</taxon>
        <taxon>Pseudomonadati</taxon>
        <taxon>Bacteroidota</taxon>
        <taxon>Flavobacteriia</taxon>
        <taxon>Flavobacteriales</taxon>
        <taxon>Flavobacteriaceae</taxon>
        <taxon>Flavobacterium</taxon>
    </lineage>
</organism>
<proteinExistence type="predicted"/>
<keyword evidence="1" id="KW-0378">Hydrolase</keyword>
<name>A0ABU9NJS7_9FLAO</name>
<dbReference type="Proteomes" id="UP001468798">
    <property type="component" value="Unassembled WGS sequence"/>
</dbReference>
<keyword evidence="1" id="KW-0540">Nuclease</keyword>
<keyword evidence="1" id="KW-0255">Endonuclease</keyword>
<dbReference type="CDD" id="cd00085">
    <property type="entry name" value="HNHc"/>
    <property type="match status" value="1"/>
</dbReference>